<dbReference type="SMART" id="SM00388">
    <property type="entry name" value="HisKA"/>
    <property type="match status" value="1"/>
</dbReference>
<dbReference type="PANTHER" id="PTHR45436:SF14">
    <property type="entry name" value="SENSOR PROTEIN QSEC"/>
    <property type="match status" value="1"/>
</dbReference>
<dbReference type="SUPFAM" id="SSF47384">
    <property type="entry name" value="Homodimeric domain of signal transducing histidine kinase"/>
    <property type="match status" value="1"/>
</dbReference>
<dbReference type="OrthoDB" id="9809766at2"/>
<evidence type="ECO:0000256" key="3">
    <source>
        <dbReference type="ARBA" id="ARBA00012438"/>
    </source>
</evidence>
<feature type="domain" description="Histidine kinase" evidence="13">
    <location>
        <begin position="244"/>
        <end position="460"/>
    </location>
</feature>
<keyword evidence="7" id="KW-0547">Nucleotide-binding</keyword>
<dbReference type="Gene3D" id="3.30.565.10">
    <property type="entry name" value="Histidine kinase-like ATPase, C-terminal domain"/>
    <property type="match status" value="1"/>
</dbReference>
<evidence type="ECO:0000256" key="2">
    <source>
        <dbReference type="ARBA" id="ARBA00004141"/>
    </source>
</evidence>
<dbReference type="AlphaFoldDB" id="A0A7U6JID7"/>
<evidence type="ECO:0000256" key="11">
    <source>
        <dbReference type="ARBA" id="ARBA00023012"/>
    </source>
</evidence>
<dbReference type="InterPro" id="IPR036097">
    <property type="entry name" value="HisK_dim/P_sf"/>
</dbReference>
<evidence type="ECO:0000256" key="6">
    <source>
        <dbReference type="ARBA" id="ARBA00022692"/>
    </source>
</evidence>
<feature type="domain" description="HAMP" evidence="14">
    <location>
        <begin position="184"/>
        <end position="236"/>
    </location>
</feature>
<evidence type="ECO:0000256" key="10">
    <source>
        <dbReference type="ARBA" id="ARBA00022989"/>
    </source>
</evidence>
<keyword evidence="16" id="KW-1185">Reference proteome</keyword>
<evidence type="ECO:0000313" key="16">
    <source>
        <dbReference type="Proteomes" id="UP000031631"/>
    </source>
</evidence>
<evidence type="ECO:0000259" key="13">
    <source>
        <dbReference type="PROSITE" id="PS50109"/>
    </source>
</evidence>
<dbReference type="EC" id="2.7.13.3" evidence="3"/>
<dbReference type="InterPro" id="IPR003660">
    <property type="entry name" value="HAMP_dom"/>
</dbReference>
<dbReference type="EMBL" id="AP012273">
    <property type="protein sequence ID" value="BAO45201.1"/>
    <property type="molecule type" value="Genomic_DNA"/>
</dbReference>
<evidence type="ECO:0000256" key="12">
    <source>
        <dbReference type="ARBA" id="ARBA00023136"/>
    </source>
</evidence>
<evidence type="ECO:0000256" key="7">
    <source>
        <dbReference type="ARBA" id="ARBA00022741"/>
    </source>
</evidence>
<dbReference type="InterPro" id="IPR036890">
    <property type="entry name" value="HATPase_C_sf"/>
</dbReference>
<organism evidence="15 16">
    <name type="scientific">Thiolapillus brandeum</name>
    <dbReference type="NCBI Taxonomy" id="1076588"/>
    <lineage>
        <taxon>Bacteria</taxon>
        <taxon>Pseudomonadati</taxon>
        <taxon>Pseudomonadota</taxon>
        <taxon>Gammaproteobacteria</taxon>
        <taxon>Chromatiales</taxon>
        <taxon>Sedimenticolaceae</taxon>
        <taxon>Thiolapillus</taxon>
    </lineage>
</organism>
<evidence type="ECO:0000256" key="8">
    <source>
        <dbReference type="ARBA" id="ARBA00022777"/>
    </source>
</evidence>
<dbReference type="RefSeq" id="WP_041068577.1">
    <property type="nucleotide sequence ID" value="NZ_AP012273.1"/>
</dbReference>
<evidence type="ECO:0000256" key="4">
    <source>
        <dbReference type="ARBA" id="ARBA00022553"/>
    </source>
</evidence>
<dbReference type="SMART" id="SM00387">
    <property type="entry name" value="HATPase_c"/>
    <property type="match status" value="1"/>
</dbReference>
<proteinExistence type="predicted"/>
<dbReference type="FunFam" id="1.10.287.130:FF:000035">
    <property type="entry name" value="Two-component sensor histidine kinase"/>
    <property type="match status" value="1"/>
</dbReference>
<gene>
    <name evidence="15" type="ORF">TBH_C2290</name>
</gene>
<dbReference type="InterPro" id="IPR013727">
    <property type="entry name" value="2CSK_N"/>
</dbReference>
<dbReference type="PANTHER" id="PTHR45436">
    <property type="entry name" value="SENSOR HISTIDINE KINASE YKOH"/>
    <property type="match status" value="1"/>
</dbReference>
<dbReference type="InterPro" id="IPR004358">
    <property type="entry name" value="Sig_transdc_His_kin-like_C"/>
</dbReference>
<dbReference type="Pfam" id="PF00512">
    <property type="entry name" value="HisKA"/>
    <property type="match status" value="1"/>
</dbReference>
<keyword evidence="6" id="KW-0812">Transmembrane</keyword>
<keyword evidence="8 15" id="KW-0418">Kinase</keyword>
<dbReference type="InterPro" id="IPR003594">
    <property type="entry name" value="HATPase_dom"/>
</dbReference>
<evidence type="ECO:0000256" key="9">
    <source>
        <dbReference type="ARBA" id="ARBA00022840"/>
    </source>
</evidence>
<dbReference type="InterPro" id="IPR050428">
    <property type="entry name" value="TCS_sensor_his_kinase"/>
</dbReference>
<keyword evidence="10" id="KW-1133">Transmembrane helix</keyword>
<dbReference type="GO" id="GO:0000155">
    <property type="term" value="F:phosphorelay sensor kinase activity"/>
    <property type="evidence" value="ECO:0007669"/>
    <property type="project" value="InterPro"/>
</dbReference>
<dbReference type="InterPro" id="IPR005467">
    <property type="entry name" value="His_kinase_dom"/>
</dbReference>
<protein>
    <recommendedName>
        <fullName evidence="3">histidine kinase</fullName>
        <ecNumber evidence="3">2.7.13.3</ecNumber>
    </recommendedName>
</protein>
<comment type="catalytic activity">
    <reaction evidence="1">
        <text>ATP + protein L-histidine = ADP + protein N-phospho-L-histidine.</text>
        <dbReference type="EC" id="2.7.13.3"/>
    </reaction>
</comment>
<dbReference type="SUPFAM" id="SSF55874">
    <property type="entry name" value="ATPase domain of HSP90 chaperone/DNA topoisomerase II/histidine kinase"/>
    <property type="match status" value="1"/>
</dbReference>
<dbReference type="GO" id="GO:0005886">
    <property type="term" value="C:plasma membrane"/>
    <property type="evidence" value="ECO:0007669"/>
    <property type="project" value="TreeGrafter"/>
</dbReference>
<dbReference type="Pfam" id="PF02518">
    <property type="entry name" value="HATPase_c"/>
    <property type="match status" value="1"/>
</dbReference>
<evidence type="ECO:0000259" key="14">
    <source>
        <dbReference type="PROSITE" id="PS50885"/>
    </source>
</evidence>
<keyword evidence="11" id="KW-0902">Two-component regulatory system</keyword>
<evidence type="ECO:0000256" key="5">
    <source>
        <dbReference type="ARBA" id="ARBA00022679"/>
    </source>
</evidence>
<dbReference type="GO" id="GO:0005524">
    <property type="term" value="F:ATP binding"/>
    <property type="evidence" value="ECO:0007669"/>
    <property type="project" value="UniProtKB-KW"/>
</dbReference>
<dbReference type="Gene3D" id="1.10.287.130">
    <property type="match status" value="1"/>
</dbReference>
<keyword evidence="9" id="KW-0067">ATP-binding</keyword>
<sequence length="463" mass="51588">MGSRGIKRYRRSLRKQVLLWVLGAFLLALLVVLAVSYHRAQHEIEEIFDAELAQTAKLMGKLVLTNLDSHGKDVVAEQGALKRHLHKYEKNISYQVWLGDKLVLRSSSAPKQPLATGSGYQNVRIDGSEWRVLGVIPKGMDYRIFTAENNVARDELAWEYTLQSWGILLWSIPLFALVIFFTVDRGLRPLERLSEEVRRRDIGQLEPVNDEDVPRELLPLVDALNGMLSRLDEAIQREKQFTSDASHELRTPLAAIRLHAQLALKADDMDDMKVALNKVMSSVDRSTYLVEQLLTLARLSPDGAEFPVSSLNPASLCRAVGDELGVLAGEQNVRLEYQCSRENMEPVRVNEQLLFTILRNLMDNAIRYSPEGGLIICNIEQVGRKTVISIMDEGPGIPRDQLETVSLRFRRLAGQDVQGCGLGLAIVSQAAARIGAEVKLGNREDGSSGLVARVILGLNPVLS</sequence>
<dbReference type="InterPro" id="IPR003661">
    <property type="entry name" value="HisK_dim/P_dom"/>
</dbReference>
<keyword evidence="5" id="KW-0808">Transferase</keyword>
<comment type="subcellular location">
    <subcellularLocation>
        <location evidence="2">Membrane</location>
        <topology evidence="2">Multi-pass membrane protein</topology>
    </subcellularLocation>
</comment>
<evidence type="ECO:0000256" key="1">
    <source>
        <dbReference type="ARBA" id="ARBA00000085"/>
    </source>
</evidence>
<accession>A0A7U6JID7</accession>
<dbReference type="PRINTS" id="PR00344">
    <property type="entry name" value="BCTRLSENSOR"/>
</dbReference>
<name>A0A7U6JID7_9GAMM</name>
<evidence type="ECO:0000313" key="15">
    <source>
        <dbReference type="EMBL" id="BAO45201.1"/>
    </source>
</evidence>
<dbReference type="Pfam" id="PF08521">
    <property type="entry name" value="2CSK_N"/>
    <property type="match status" value="1"/>
</dbReference>
<dbReference type="PROSITE" id="PS50885">
    <property type="entry name" value="HAMP"/>
    <property type="match status" value="1"/>
</dbReference>
<keyword evidence="4" id="KW-0597">Phosphoprotein</keyword>
<dbReference type="Proteomes" id="UP000031631">
    <property type="component" value="Chromosome"/>
</dbReference>
<keyword evidence="12" id="KW-0472">Membrane</keyword>
<dbReference type="PROSITE" id="PS50109">
    <property type="entry name" value="HIS_KIN"/>
    <property type="match status" value="1"/>
</dbReference>
<reference evidence="15 16" key="1">
    <citation type="journal article" date="2014" name="PLoS ONE">
        <title>Physiological and genomic features of a novel sulfur-oxidizing gammaproteobacterium belonging to a previously uncultivated symbiotic lineage isolated from a hydrothermal vent.</title>
        <authorList>
            <person name="Nunoura T."/>
            <person name="Takaki Y."/>
            <person name="Kazama H."/>
            <person name="Kakuta J."/>
            <person name="Shimamura S."/>
            <person name="Makita H."/>
            <person name="Hirai M."/>
            <person name="Miyazaki M."/>
            <person name="Takai K."/>
        </authorList>
    </citation>
    <scope>NUCLEOTIDE SEQUENCE [LARGE SCALE GENOMIC DNA]</scope>
    <source>
        <strain evidence="15 16">Hiromi1</strain>
    </source>
</reference>
<dbReference type="CDD" id="cd00082">
    <property type="entry name" value="HisKA"/>
    <property type="match status" value="1"/>
</dbReference>
<dbReference type="KEGG" id="tbn:TBH_C2290"/>